<feature type="domain" description="Guanylate cyclase" evidence="2">
    <location>
        <begin position="1"/>
        <end position="48"/>
    </location>
</feature>
<proteinExistence type="predicted"/>
<dbReference type="Proteomes" id="UP001295423">
    <property type="component" value="Unassembled WGS sequence"/>
</dbReference>
<feature type="compositionally biased region" description="Basic and acidic residues" evidence="1">
    <location>
        <begin position="100"/>
        <end position="126"/>
    </location>
</feature>
<feature type="compositionally biased region" description="Basic and acidic residues" evidence="1">
    <location>
        <begin position="140"/>
        <end position="149"/>
    </location>
</feature>
<protein>
    <recommendedName>
        <fullName evidence="2">Guanylate cyclase domain-containing protein</fullName>
    </recommendedName>
</protein>
<gene>
    <name evidence="3" type="ORF">CYCCA115_LOCUS7226</name>
</gene>
<organism evidence="3 4">
    <name type="scientific">Cylindrotheca closterium</name>
    <dbReference type="NCBI Taxonomy" id="2856"/>
    <lineage>
        <taxon>Eukaryota</taxon>
        <taxon>Sar</taxon>
        <taxon>Stramenopiles</taxon>
        <taxon>Ochrophyta</taxon>
        <taxon>Bacillariophyta</taxon>
        <taxon>Bacillariophyceae</taxon>
        <taxon>Bacillariophycidae</taxon>
        <taxon>Bacillariales</taxon>
        <taxon>Bacillariaceae</taxon>
        <taxon>Cylindrotheca</taxon>
    </lineage>
</organism>
<dbReference type="AlphaFoldDB" id="A0AAD2FI38"/>
<comment type="caution">
    <text evidence="3">The sequence shown here is derived from an EMBL/GenBank/DDBJ whole genome shotgun (WGS) entry which is preliminary data.</text>
</comment>
<dbReference type="EMBL" id="CAKOGP040000958">
    <property type="protein sequence ID" value="CAJ1940808.1"/>
    <property type="molecule type" value="Genomic_DNA"/>
</dbReference>
<feature type="region of interest" description="Disordered" evidence="1">
    <location>
        <begin position="97"/>
        <end position="149"/>
    </location>
</feature>
<dbReference type="Pfam" id="PF00211">
    <property type="entry name" value="Guanylate_cyc"/>
    <property type="match status" value="1"/>
</dbReference>
<dbReference type="SUPFAM" id="SSF55073">
    <property type="entry name" value="Nucleotide cyclase"/>
    <property type="match status" value="1"/>
</dbReference>
<dbReference type="InterPro" id="IPR029787">
    <property type="entry name" value="Nucleotide_cyclase"/>
</dbReference>
<dbReference type="GO" id="GO:0009190">
    <property type="term" value="P:cyclic nucleotide biosynthetic process"/>
    <property type="evidence" value="ECO:0007669"/>
    <property type="project" value="InterPro"/>
</dbReference>
<evidence type="ECO:0000313" key="4">
    <source>
        <dbReference type="Proteomes" id="UP001295423"/>
    </source>
</evidence>
<reference evidence="3" key="1">
    <citation type="submission" date="2023-08" db="EMBL/GenBank/DDBJ databases">
        <authorList>
            <person name="Audoor S."/>
            <person name="Bilcke G."/>
        </authorList>
    </citation>
    <scope>NUCLEOTIDE SEQUENCE</scope>
</reference>
<dbReference type="Gene3D" id="3.30.70.1230">
    <property type="entry name" value="Nucleotide cyclase"/>
    <property type="match status" value="1"/>
</dbReference>
<evidence type="ECO:0000256" key="1">
    <source>
        <dbReference type="SAM" id="MobiDB-lite"/>
    </source>
</evidence>
<keyword evidence="4" id="KW-1185">Reference proteome</keyword>
<accession>A0AAD2FI38</accession>
<dbReference type="GO" id="GO:0035556">
    <property type="term" value="P:intracellular signal transduction"/>
    <property type="evidence" value="ECO:0007669"/>
    <property type="project" value="InterPro"/>
</dbReference>
<name>A0AAD2FI38_9STRA</name>
<dbReference type="InterPro" id="IPR001054">
    <property type="entry name" value="A/G_cyclase"/>
</dbReference>
<evidence type="ECO:0000259" key="2">
    <source>
        <dbReference type="Pfam" id="PF00211"/>
    </source>
</evidence>
<evidence type="ECO:0000313" key="3">
    <source>
        <dbReference type="EMBL" id="CAJ1940808.1"/>
    </source>
</evidence>
<sequence length="149" mass="16478">MESLSLSDKIQCSEPAAKMLHEQAPDLPLRRRGKVAVKGKGNMVTYWVGERPSARRTPNFKGQPMVNFAGDIVTPSPIPGSLLTPSPRLGRFATNALDLETSRTQDSKKEIETPPEATKEAPHRDLPPNQIRRNSLSDGPSHDEARMRN</sequence>